<feature type="region of interest" description="Disordered" evidence="1">
    <location>
        <begin position="22"/>
        <end position="49"/>
    </location>
</feature>
<gene>
    <name evidence="2" type="ORF">chiPu_0007281</name>
</gene>
<protein>
    <submittedName>
        <fullName evidence="2">Uncharacterized protein</fullName>
    </submittedName>
</protein>
<keyword evidence="3" id="KW-1185">Reference proteome</keyword>
<evidence type="ECO:0000313" key="2">
    <source>
        <dbReference type="EMBL" id="GCC28847.1"/>
    </source>
</evidence>
<feature type="compositionally biased region" description="Low complexity" evidence="1">
    <location>
        <begin position="68"/>
        <end position="82"/>
    </location>
</feature>
<name>A0A401SEK5_CHIPU</name>
<accession>A0A401SEK5</accession>
<reference evidence="2 3" key="1">
    <citation type="journal article" date="2018" name="Nat. Ecol. Evol.">
        <title>Shark genomes provide insights into elasmobranch evolution and the origin of vertebrates.</title>
        <authorList>
            <person name="Hara Y"/>
            <person name="Yamaguchi K"/>
            <person name="Onimaru K"/>
            <person name="Kadota M"/>
            <person name="Koyanagi M"/>
            <person name="Keeley SD"/>
            <person name="Tatsumi K"/>
            <person name="Tanaka K"/>
            <person name="Motone F"/>
            <person name="Kageyama Y"/>
            <person name="Nozu R"/>
            <person name="Adachi N"/>
            <person name="Nishimura O"/>
            <person name="Nakagawa R"/>
            <person name="Tanegashima C"/>
            <person name="Kiyatake I"/>
            <person name="Matsumoto R"/>
            <person name="Murakumo K"/>
            <person name="Nishida K"/>
            <person name="Terakita A"/>
            <person name="Kuratani S"/>
            <person name="Sato K"/>
            <person name="Hyodo S Kuraku.S."/>
        </authorList>
    </citation>
    <scope>NUCLEOTIDE SEQUENCE [LARGE SCALE GENOMIC DNA]</scope>
</reference>
<evidence type="ECO:0000256" key="1">
    <source>
        <dbReference type="SAM" id="MobiDB-lite"/>
    </source>
</evidence>
<dbReference type="EMBL" id="BEZZ01000223">
    <property type="protein sequence ID" value="GCC28847.1"/>
    <property type="molecule type" value="Genomic_DNA"/>
</dbReference>
<feature type="region of interest" description="Disordered" evidence="1">
    <location>
        <begin position="67"/>
        <end position="96"/>
    </location>
</feature>
<sequence length="159" mass="16795">MENTSKCDLYEQSIQLKKRLYRKIPTGAAPPEQDGGGGDSAAPSADWTSPIVTSRAISGGVTGSLITRAAARGSSRPSNRASASRRDPEPQIVGEDVAASPLLSVTLLRVACSRFHFDGGGDVARTRTAVELLIFDSNLSPEVLPRKAENDQCTAIPES</sequence>
<organism evidence="2 3">
    <name type="scientific">Chiloscyllium punctatum</name>
    <name type="common">Brownbanded bambooshark</name>
    <name type="synonym">Hemiscyllium punctatum</name>
    <dbReference type="NCBI Taxonomy" id="137246"/>
    <lineage>
        <taxon>Eukaryota</taxon>
        <taxon>Metazoa</taxon>
        <taxon>Chordata</taxon>
        <taxon>Craniata</taxon>
        <taxon>Vertebrata</taxon>
        <taxon>Chondrichthyes</taxon>
        <taxon>Elasmobranchii</taxon>
        <taxon>Galeomorphii</taxon>
        <taxon>Galeoidea</taxon>
        <taxon>Orectolobiformes</taxon>
        <taxon>Hemiscylliidae</taxon>
        <taxon>Chiloscyllium</taxon>
    </lineage>
</organism>
<dbReference type="AlphaFoldDB" id="A0A401SEK5"/>
<evidence type="ECO:0000313" key="3">
    <source>
        <dbReference type="Proteomes" id="UP000287033"/>
    </source>
</evidence>
<dbReference type="Proteomes" id="UP000287033">
    <property type="component" value="Unassembled WGS sequence"/>
</dbReference>
<proteinExistence type="predicted"/>
<comment type="caution">
    <text evidence="2">The sequence shown here is derived from an EMBL/GenBank/DDBJ whole genome shotgun (WGS) entry which is preliminary data.</text>
</comment>